<evidence type="ECO:0000256" key="1">
    <source>
        <dbReference type="ARBA" id="ARBA00008945"/>
    </source>
</evidence>
<dbReference type="RefSeq" id="XP_066654684.1">
    <property type="nucleotide sequence ID" value="XM_066800590.1"/>
</dbReference>
<dbReference type="GO" id="GO:0005840">
    <property type="term" value="C:ribosome"/>
    <property type="evidence" value="ECO:0007669"/>
    <property type="project" value="UniProtKB-KW"/>
</dbReference>
<keyword evidence="3 4" id="KW-0687">Ribonucleoprotein</keyword>
<evidence type="ECO:0000313" key="8">
    <source>
        <dbReference type="EMBL" id="KAK7536268.1"/>
    </source>
</evidence>
<keyword evidence="2 4" id="KW-0689">Ribosomal protein</keyword>
<evidence type="ECO:0000313" key="9">
    <source>
        <dbReference type="Proteomes" id="UP001360953"/>
    </source>
</evidence>
<dbReference type="EMBL" id="JBBPEH010000007">
    <property type="protein sequence ID" value="KAK7536268.1"/>
    <property type="molecule type" value="Genomic_DNA"/>
</dbReference>
<name>A0ABR1LNK2_9PEZI</name>
<comment type="similarity">
    <text evidence="1 5">Belongs to the universal ribosomal protein uS5 family.</text>
</comment>
<dbReference type="Gene3D" id="3.30.230.10">
    <property type="match status" value="1"/>
</dbReference>
<dbReference type="InterPro" id="IPR013810">
    <property type="entry name" value="Ribosomal_uS5_N"/>
</dbReference>
<dbReference type="InterPro" id="IPR014721">
    <property type="entry name" value="Ribsml_uS5_D2-typ_fold_subgr"/>
</dbReference>
<dbReference type="InterPro" id="IPR020568">
    <property type="entry name" value="Ribosomal_Su5_D2-typ_SF"/>
</dbReference>
<dbReference type="SUPFAM" id="SSF54768">
    <property type="entry name" value="dsRNA-binding domain-like"/>
    <property type="match status" value="1"/>
</dbReference>
<reference evidence="8 9" key="1">
    <citation type="submission" date="2024-04" db="EMBL/GenBank/DDBJ databases">
        <title>Phyllosticta paracitricarpa is synonymous to the EU quarantine fungus P. citricarpa based on phylogenomic analyses.</title>
        <authorList>
            <consortium name="Lawrence Berkeley National Laboratory"/>
            <person name="Van ingen-buijs V.A."/>
            <person name="Van westerhoven A.C."/>
            <person name="Haridas S."/>
            <person name="Skiadas P."/>
            <person name="Martin F."/>
            <person name="Groenewald J.Z."/>
            <person name="Crous P.W."/>
            <person name="Seidl M.F."/>
        </authorList>
    </citation>
    <scope>NUCLEOTIDE SEQUENCE [LARGE SCALE GENOMIC DNA]</scope>
    <source>
        <strain evidence="8 9">CPC 17464</strain>
    </source>
</reference>
<evidence type="ECO:0000256" key="5">
    <source>
        <dbReference type="RuleBase" id="RU003823"/>
    </source>
</evidence>
<dbReference type="Proteomes" id="UP001360953">
    <property type="component" value="Unassembled WGS sequence"/>
</dbReference>
<dbReference type="PROSITE" id="PS50881">
    <property type="entry name" value="S5_DSRBD"/>
    <property type="match status" value="1"/>
</dbReference>
<feature type="domain" description="S5 DRBM" evidence="7">
    <location>
        <begin position="281"/>
        <end position="344"/>
    </location>
</feature>
<accession>A0ABR1LNK2</accession>
<dbReference type="PANTHER" id="PTHR48277">
    <property type="entry name" value="MITOCHONDRIAL RIBOSOMAL PROTEIN S5"/>
    <property type="match status" value="1"/>
</dbReference>
<evidence type="ECO:0000259" key="7">
    <source>
        <dbReference type="PROSITE" id="PS50881"/>
    </source>
</evidence>
<dbReference type="PANTHER" id="PTHR48277:SF1">
    <property type="entry name" value="MITOCHONDRIAL RIBOSOMAL PROTEIN S5"/>
    <property type="match status" value="1"/>
</dbReference>
<sequence length="445" mass="50117">MSVCRPARCLFTRASTLASRPCAAAAAVECSSKSHSRSFHASPAHAKKNKSPFPSIKASEMKRLQEMAEKESPTYSAREKELLKRKYTPEQMAAIEAGEEAIDPVDLLWHGRDRTGDAMALKYRDELTKVQPLLDHKPQAELDPFANYEVRPKSEDEMVEDLAKFYVREHKRVESLGLEDESPAAEEEGKGFQIRHLEMLTSPRTFMHAESEEGYKALEDERFSVMAPEMRKLTELEGRDDSEGIKLKESEEEEGAVDPEEQGRQRIRLATGLSDEEVRRLRVKVLISRRVVNQTRLGKIASMYYLTICGNGDGLLGIGEGKSTEPMDGRRQSILAAVKSMKPIQRYENRTIFGNIEGKVGAVELQLMTRPPGFGLRCQPLIFEMARAAGIHDLAARVGRSRNKMNTIKAAYEALLGQKLPEDIARARGRKMVDVRKVYYAGRVY</sequence>
<protein>
    <submittedName>
        <fullName evidence="8">37S ribosomal protein S5</fullName>
    </submittedName>
</protein>
<keyword evidence="9" id="KW-1185">Reference proteome</keyword>
<evidence type="ECO:0000256" key="4">
    <source>
        <dbReference type="PROSITE-ProRule" id="PRU00268"/>
    </source>
</evidence>
<dbReference type="InterPro" id="IPR005324">
    <property type="entry name" value="Ribosomal_uS5_C"/>
</dbReference>
<dbReference type="GeneID" id="92033496"/>
<gene>
    <name evidence="8" type="ORF">J3D65DRAFT_627987</name>
</gene>
<organism evidence="8 9">
    <name type="scientific">Phyllosticta citribraziliensis</name>
    <dbReference type="NCBI Taxonomy" id="989973"/>
    <lineage>
        <taxon>Eukaryota</taxon>
        <taxon>Fungi</taxon>
        <taxon>Dikarya</taxon>
        <taxon>Ascomycota</taxon>
        <taxon>Pezizomycotina</taxon>
        <taxon>Dothideomycetes</taxon>
        <taxon>Dothideomycetes incertae sedis</taxon>
        <taxon>Botryosphaeriales</taxon>
        <taxon>Phyllostictaceae</taxon>
        <taxon>Phyllosticta</taxon>
    </lineage>
</organism>
<comment type="caution">
    <text evidence="8">The sequence shown here is derived from an EMBL/GenBank/DDBJ whole genome shotgun (WGS) entry which is preliminary data.</text>
</comment>
<evidence type="ECO:0000256" key="2">
    <source>
        <dbReference type="ARBA" id="ARBA00022980"/>
    </source>
</evidence>
<dbReference type="Gene3D" id="3.30.160.20">
    <property type="match status" value="1"/>
</dbReference>
<dbReference type="Pfam" id="PF03719">
    <property type="entry name" value="Ribosomal_S5_C"/>
    <property type="match status" value="1"/>
</dbReference>
<dbReference type="InterPro" id="IPR000851">
    <property type="entry name" value="Ribosomal_uS5"/>
</dbReference>
<evidence type="ECO:0000256" key="6">
    <source>
        <dbReference type="SAM" id="MobiDB-lite"/>
    </source>
</evidence>
<feature type="compositionally biased region" description="Acidic residues" evidence="6">
    <location>
        <begin position="250"/>
        <end position="260"/>
    </location>
</feature>
<dbReference type="Pfam" id="PF00333">
    <property type="entry name" value="Ribosomal_S5"/>
    <property type="match status" value="1"/>
</dbReference>
<evidence type="ECO:0000256" key="3">
    <source>
        <dbReference type="ARBA" id="ARBA00023274"/>
    </source>
</evidence>
<proteinExistence type="inferred from homology"/>
<feature type="region of interest" description="Disordered" evidence="6">
    <location>
        <begin position="237"/>
        <end position="263"/>
    </location>
</feature>
<dbReference type="SUPFAM" id="SSF54211">
    <property type="entry name" value="Ribosomal protein S5 domain 2-like"/>
    <property type="match status" value="1"/>
</dbReference>
<feature type="compositionally biased region" description="Basic and acidic residues" evidence="6">
    <location>
        <begin position="237"/>
        <end position="249"/>
    </location>
</feature>